<keyword evidence="3 8" id="KW-0479">Metal-binding</keyword>
<dbReference type="PANTHER" id="PTHR34405:SF1">
    <property type="entry name" value="CRISPR-ASSOCIATED ENDORIBONUCLEASE CAS2"/>
    <property type="match status" value="1"/>
</dbReference>
<comment type="similarity">
    <text evidence="8">Belongs to the CRISPR-associated endoribonuclease Cas2 protein family.</text>
</comment>
<evidence type="ECO:0000256" key="3">
    <source>
        <dbReference type="ARBA" id="ARBA00022723"/>
    </source>
</evidence>
<evidence type="ECO:0000256" key="4">
    <source>
        <dbReference type="ARBA" id="ARBA00022759"/>
    </source>
</evidence>
<feature type="binding site" evidence="8">
    <location>
        <position position="10"/>
    </location>
    <ligand>
        <name>Mg(2+)</name>
        <dbReference type="ChEBI" id="CHEBI:18420"/>
        <note>catalytic</note>
    </ligand>
</feature>
<evidence type="ECO:0000256" key="5">
    <source>
        <dbReference type="ARBA" id="ARBA00022801"/>
    </source>
</evidence>
<dbReference type="Pfam" id="PF09827">
    <property type="entry name" value="CRISPR_Cas2"/>
    <property type="match status" value="1"/>
</dbReference>
<sequence length="89" mass="10520">MNLYVVIVYDVGVERVNKVRTFLRQYMLWVQNSVFEGELTKAELMKVKSRLKELIDEDYDHIIFYSSRDKKYLGIENLGTPKVDTSNII</sequence>
<dbReference type="HAMAP" id="MF_01471">
    <property type="entry name" value="Cas2"/>
    <property type="match status" value="1"/>
</dbReference>
<protein>
    <recommendedName>
        <fullName evidence="8">CRISPR-associated endoribonuclease Cas2</fullName>
        <ecNumber evidence="8">3.1.-.-</ecNumber>
    </recommendedName>
</protein>
<keyword evidence="7 8" id="KW-0051">Antiviral defense</keyword>
<dbReference type="InterPro" id="IPR019199">
    <property type="entry name" value="Virulence_VapD/CRISPR_Cas2"/>
</dbReference>
<dbReference type="CDD" id="cd09725">
    <property type="entry name" value="Cas2_I_II_III"/>
    <property type="match status" value="1"/>
</dbReference>
<keyword evidence="5 8" id="KW-0378">Hydrolase</keyword>
<dbReference type="SUPFAM" id="SSF143430">
    <property type="entry name" value="TTP0101/SSO1404-like"/>
    <property type="match status" value="1"/>
</dbReference>
<dbReference type="AlphaFoldDB" id="A0A3G9CT69"/>
<dbReference type="Gene3D" id="3.30.70.240">
    <property type="match status" value="1"/>
</dbReference>
<dbReference type="GO" id="GO:0043571">
    <property type="term" value="P:maintenance of CRISPR repeat elements"/>
    <property type="evidence" value="ECO:0007669"/>
    <property type="project" value="UniProtKB-UniRule"/>
</dbReference>
<name>A0A3G9CT69_METTE</name>
<reference evidence="9 10" key="1">
    <citation type="submission" date="2016-09" db="EMBL/GenBank/DDBJ databases">
        <title>Complete Genome Sequence of Methanosarcina thermophila MT-1.</title>
        <authorList>
            <person name="Kouzuma A."/>
        </authorList>
    </citation>
    <scope>NUCLEOTIDE SEQUENCE [LARGE SCALE GENOMIC DNA]</scope>
    <source>
        <strain evidence="9 10">MT-1</strain>
    </source>
</reference>
<evidence type="ECO:0000256" key="6">
    <source>
        <dbReference type="ARBA" id="ARBA00022842"/>
    </source>
</evidence>
<evidence type="ECO:0000256" key="2">
    <source>
        <dbReference type="ARBA" id="ARBA00022722"/>
    </source>
</evidence>
<dbReference type="GO" id="GO:0051607">
    <property type="term" value="P:defense response to virus"/>
    <property type="evidence" value="ECO:0007669"/>
    <property type="project" value="UniProtKB-UniRule"/>
</dbReference>
<accession>A0A3G9CT69</accession>
<keyword evidence="6 8" id="KW-0460">Magnesium</keyword>
<dbReference type="Proteomes" id="UP000265557">
    <property type="component" value="Chromosome"/>
</dbReference>
<evidence type="ECO:0000256" key="1">
    <source>
        <dbReference type="ARBA" id="ARBA00001946"/>
    </source>
</evidence>
<dbReference type="GO" id="GO:0016787">
    <property type="term" value="F:hydrolase activity"/>
    <property type="evidence" value="ECO:0007669"/>
    <property type="project" value="UniProtKB-KW"/>
</dbReference>
<dbReference type="NCBIfam" id="TIGR01573">
    <property type="entry name" value="cas2"/>
    <property type="match status" value="1"/>
</dbReference>
<evidence type="ECO:0000313" key="10">
    <source>
        <dbReference type="Proteomes" id="UP000265557"/>
    </source>
</evidence>
<proteinExistence type="inferred from homology"/>
<keyword evidence="4 8" id="KW-0255">Endonuclease</keyword>
<comment type="function">
    <text evidence="8">CRISPR (clustered regularly interspaced short palindromic repeat), is an adaptive immune system that provides protection against mobile genetic elements (viruses, transposable elements and conjugative plasmids). CRISPR clusters contain sequences complementary to antecedent mobile elements and target invading nucleic acids. CRISPR clusters are transcribed and processed into CRISPR RNA (crRNA). Functions as a ssRNA-specific endoribonuclease. Involved in the integration of spacer DNA into the CRISPR cassette.</text>
</comment>
<evidence type="ECO:0000256" key="7">
    <source>
        <dbReference type="ARBA" id="ARBA00023118"/>
    </source>
</evidence>
<dbReference type="EMBL" id="AP017646">
    <property type="protein sequence ID" value="BAW29293.1"/>
    <property type="molecule type" value="Genomic_DNA"/>
</dbReference>
<comment type="subunit">
    <text evidence="8">Homodimer, forms a heterotetramer with a Cas1 homodimer.</text>
</comment>
<dbReference type="PANTHER" id="PTHR34405">
    <property type="entry name" value="CRISPR-ASSOCIATED ENDORIBONUCLEASE CAS2"/>
    <property type="match status" value="1"/>
</dbReference>
<dbReference type="EC" id="3.1.-.-" evidence="8"/>
<keyword evidence="2 8" id="KW-0540">Nuclease</keyword>
<evidence type="ECO:0000256" key="8">
    <source>
        <dbReference type="HAMAP-Rule" id="MF_01471"/>
    </source>
</evidence>
<dbReference type="GO" id="GO:0004521">
    <property type="term" value="F:RNA endonuclease activity"/>
    <property type="evidence" value="ECO:0007669"/>
    <property type="project" value="InterPro"/>
</dbReference>
<gene>
    <name evidence="8" type="primary">cas2</name>
    <name evidence="9" type="ORF">MESMT1_1363</name>
</gene>
<dbReference type="InterPro" id="IPR021127">
    <property type="entry name" value="CRISPR_associated_Cas2"/>
</dbReference>
<comment type="cofactor">
    <cofactor evidence="1 8">
        <name>Mg(2+)</name>
        <dbReference type="ChEBI" id="CHEBI:18420"/>
    </cofactor>
</comment>
<dbReference type="GO" id="GO:0046872">
    <property type="term" value="F:metal ion binding"/>
    <property type="evidence" value="ECO:0007669"/>
    <property type="project" value="UniProtKB-UniRule"/>
</dbReference>
<organism evidence="9 10">
    <name type="scientific">Methanosarcina thermophila</name>
    <dbReference type="NCBI Taxonomy" id="2210"/>
    <lineage>
        <taxon>Archaea</taxon>
        <taxon>Methanobacteriati</taxon>
        <taxon>Methanobacteriota</taxon>
        <taxon>Stenosarchaea group</taxon>
        <taxon>Methanomicrobia</taxon>
        <taxon>Methanosarcinales</taxon>
        <taxon>Methanosarcinaceae</taxon>
        <taxon>Methanosarcina</taxon>
    </lineage>
</organism>
<evidence type="ECO:0000313" key="9">
    <source>
        <dbReference type="EMBL" id="BAW29293.1"/>
    </source>
</evidence>